<dbReference type="GO" id="GO:0008237">
    <property type="term" value="F:metallopeptidase activity"/>
    <property type="evidence" value="ECO:0007669"/>
    <property type="project" value="UniProtKB-KW"/>
</dbReference>
<proteinExistence type="inferred from homology"/>
<dbReference type="OrthoDB" id="6278496at2"/>
<dbReference type="InterPro" id="IPR008754">
    <property type="entry name" value="Peptidase_M43"/>
</dbReference>
<evidence type="ECO:0000256" key="2">
    <source>
        <dbReference type="ARBA" id="ARBA00022670"/>
    </source>
</evidence>
<keyword evidence="5" id="KW-0378">Hydrolase</keyword>
<keyword evidence="2 12" id="KW-0645">Protease</keyword>
<dbReference type="CDD" id="cd04275">
    <property type="entry name" value="ZnMc_pappalysin_like"/>
    <property type="match status" value="1"/>
</dbReference>
<feature type="signal peptide" evidence="10">
    <location>
        <begin position="1"/>
        <end position="33"/>
    </location>
</feature>
<keyword evidence="8" id="KW-1015">Disulfide bond</keyword>
<evidence type="ECO:0000313" key="13">
    <source>
        <dbReference type="Proteomes" id="UP000309174"/>
    </source>
</evidence>
<feature type="compositionally biased region" description="Basic and acidic residues" evidence="9">
    <location>
        <begin position="63"/>
        <end position="78"/>
    </location>
</feature>
<keyword evidence="3" id="KW-0479">Metal-binding</keyword>
<dbReference type="EMBL" id="VCKW01000418">
    <property type="protein sequence ID" value="TMQ88726.1"/>
    <property type="molecule type" value="Genomic_DNA"/>
</dbReference>
<evidence type="ECO:0000256" key="10">
    <source>
        <dbReference type="SAM" id="SignalP"/>
    </source>
</evidence>
<keyword evidence="6" id="KW-0862">Zinc</keyword>
<sequence>MVPVRKRPSPGPRSAVKLLAITALLAAAIPALPPGPPPAAAGSAATAAHLGAAPQGAARQGAAHRDGARQGAAHRDDCADAGARLRPGGHGHGREHNDLTPGEAAAVERQLDRILDRLGLDLGPADGAGGQSTGAELRAAQPVTIPVYFHVLHDGSEGNVSMAEVNRQISTLNDSYGGRNGGANTRVSFTLRAVSRTDNADWFNDPERYEGTYKPRLRKGGKSTLNLYSAQIGGDLLGWSTFPWKYKSEPKMDGVTIHYGSMPGGSIDNFNKGFSATHEVGHWLGLYHTFQDGCGSRGDRVADTPAERDPTNGCPAGKDTCPSPGEDPIHNYMDYSYDTCMTSFTAGQGARIHKVWKAYRA</sequence>
<organism evidence="12 13">
    <name type="scientific">Actinomadura soli</name>
    <dbReference type="NCBI Taxonomy" id="2508997"/>
    <lineage>
        <taxon>Bacteria</taxon>
        <taxon>Bacillati</taxon>
        <taxon>Actinomycetota</taxon>
        <taxon>Actinomycetes</taxon>
        <taxon>Streptosporangiales</taxon>
        <taxon>Thermomonosporaceae</taxon>
        <taxon>Actinomadura</taxon>
    </lineage>
</organism>
<gene>
    <name evidence="12" type="ORF">ETD83_39540</name>
</gene>
<keyword evidence="4 10" id="KW-0732">Signal</keyword>
<accession>A0A5C4J011</accession>
<dbReference type="SUPFAM" id="SSF55486">
    <property type="entry name" value="Metalloproteases ('zincins'), catalytic domain"/>
    <property type="match status" value="1"/>
</dbReference>
<dbReference type="GO" id="GO:0046872">
    <property type="term" value="F:metal ion binding"/>
    <property type="evidence" value="ECO:0007669"/>
    <property type="project" value="UniProtKB-KW"/>
</dbReference>
<evidence type="ECO:0000256" key="3">
    <source>
        <dbReference type="ARBA" id="ARBA00022723"/>
    </source>
</evidence>
<reference evidence="12 13" key="1">
    <citation type="submission" date="2019-05" db="EMBL/GenBank/DDBJ databases">
        <title>Draft genome sequence of Actinomadura sp. 14C53.</title>
        <authorList>
            <person name="Saricaoglu S."/>
            <person name="Isik K."/>
        </authorList>
    </citation>
    <scope>NUCLEOTIDE SEQUENCE [LARGE SCALE GENOMIC DNA]</scope>
    <source>
        <strain evidence="12 13">14C53</strain>
    </source>
</reference>
<dbReference type="GO" id="GO:0006508">
    <property type="term" value="P:proteolysis"/>
    <property type="evidence" value="ECO:0007669"/>
    <property type="project" value="UniProtKB-KW"/>
</dbReference>
<evidence type="ECO:0000313" key="12">
    <source>
        <dbReference type="EMBL" id="TMQ88726.1"/>
    </source>
</evidence>
<evidence type="ECO:0000256" key="6">
    <source>
        <dbReference type="ARBA" id="ARBA00022833"/>
    </source>
</evidence>
<comment type="caution">
    <text evidence="12">The sequence shown here is derived from an EMBL/GenBank/DDBJ whole genome shotgun (WGS) entry which is preliminary data.</text>
</comment>
<evidence type="ECO:0000256" key="7">
    <source>
        <dbReference type="ARBA" id="ARBA00023049"/>
    </source>
</evidence>
<name>A0A5C4J011_9ACTN</name>
<protein>
    <submittedName>
        <fullName evidence="12">Zinc metalloprotease</fullName>
    </submittedName>
</protein>
<feature type="domain" description="Peptidase M43 pregnancy-associated plasma-A" evidence="11">
    <location>
        <begin position="271"/>
        <end position="354"/>
    </location>
</feature>
<evidence type="ECO:0000256" key="8">
    <source>
        <dbReference type="ARBA" id="ARBA00023157"/>
    </source>
</evidence>
<evidence type="ECO:0000256" key="5">
    <source>
        <dbReference type="ARBA" id="ARBA00022801"/>
    </source>
</evidence>
<evidence type="ECO:0000259" key="11">
    <source>
        <dbReference type="Pfam" id="PF05572"/>
    </source>
</evidence>
<dbReference type="AlphaFoldDB" id="A0A5C4J011"/>
<feature type="chain" id="PRO_5039495901" evidence="10">
    <location>
        <begin position="34"/>
        <end position="361"/>
    </location>
</feature>
<dbReference type="PANTHER" id="PTHR47466:SF1">
    <property type="entry name" value="METALLOPROTEASE MEP1 (AFU_ORTHOLOGUE AFUA_1G07730)-RELATED"/>
    <property type="match status" value="1"/>
</dbReference>
<keyword evidence="13" id="KW-1185">Reference proteome</keyword>
<dbReference type="PANTHER" id="PTHR47466">
    <property type="match status" value="1"/>
</dbReference>
<dbReference type="Proteomes" id="UP000309174">
    <property type="component" value="Unassembled WGS sequence"/>
</dbReference>
<comment type="similarity">
    <text evidence="1">Belongs to the peptidase M43B family.</text>
</comment>
<feature type="compositionally biased region" description="Low complexity" evidence="9">
    <location>
        <begin position="40"/>
        <end position="61"/>
    </location>
</feature>
<dbReference type="Gene3D" id="3.40.390.10">
    <property type="entry name" value="Collagenase (Catalytic Domain)"/>
    <property type="match status" value="1"/>
</dbReference>
<evidence type="ECO:0000256" key="4">
    <source>
        <dbReference type="ARBA" id="ARBA00022729"/>
    </source>
</evidence>
<dbReference type="InterPro" id="IPR024079">
    <property type="entry name" value="MetalloPept_cat_dom_sf"/>
</dbReference>
<dbReference type="Pfam" id="PF05572">
    <property type="entry name" value="Peptidase_M43"/>
    <property type="match status" value="1"/>
</dbReference>
<keyword evidence="7 12" id="KW-0482">Metalloprotease</keyword>
<evidence type="ECO:0000256" key="9">
    <source>
        <dbReference type="SAM" id="MobiDB-lite"/>
    </source>
</evidence>
<evidence type="ECO:0000256" key="1">
    <source>
        <dbReference type="ARBA" id="ARBA00008721"/>
    </source>
</evidence>
<feature type="region of interest" description="Disordered" evidence="9">
    <location>
        <begin position="36"/>
        <end position="101"/>
    </location>
</feature>